<protein>
    <recommendedName>
        <fullName evidence="5">Pre-mRNA-splicing factor CWC26</fullName>
    </recommendedName>
</protein>
<evidence type="ECO:0000256" key="2">
    <source>
        <dbReference type="SAM" id="MobiDB-lite"/>
    </source>
</evidence>
<comment type="similarity">
    <text evidence="1">Belongs to the CWC26 family.</text>
</comment>
<evidence type="ECO:0000313" key="4">
    <source>
        <dbReference type="Proteomes" id="UP000799421"/>
    </source>
</evidence>
<accession>A0A6A7CBI9</accession>
<dbReference type="GO" id="GO:0000398">
    <property type="term" value="P:mRNA splicing, via spliceosome"/>
    <property type="evidence" value="ECO:0007669"/>
    <property type="project" value="TreeGrafter"/>
</dbReference>
<dbReference type="GO" id="GO:0003723">
    <property type="term" value="F:RNA binding"/>
    <property type="evidence" value="ECO:0007669"/>
    <property type="project" value="TreeGrafter"/>
</dbReference>
<dbReference type="PANTHER" id="PTHR31809:SF0">
    <property type="entry name" value="BUD13 HOMOLOG"/>
    <property type="match status" value="1"/>
</dbReference>
<dbReference type="OrthoDB" id="6022at2759"/>
<proteinExistence type="inferred from homology"/>
<keyword evidence="4" id="KW-1185">Reference proteome</keyword>
<dbReference type="Proteomes" id="UP000799421">
    <property type="component" value="Unassembled WGS sequence"/>
</dbReference>
<organism evidence="3 4">
    <name type="scientific">Piedraia hortae CBS 480.64</name>
    <dbReference type="NCBI Taxonomy" id="1314780"/>
    <lineage>
        <taxon>Eukaryota</taxon>
        <taxon>Fungi</taxon>
        <taxon>Dikarya</taxon>
        <taxon>Ascomycota</taxon>
        <taxon>Pezizomycotina</taxon>
        <taxon>Dothideomycetes</taxon>
        <taxon>Dothideomycetidae</taxon>
        <taxon>Capnodiales</taxon>
        <taxon>Piedraiaceae</taxon>
        <taxon>Piedraia</taxon>
    </lineage>
</organism>
<dbReference type="Pfam" id="PF09736">
    <property type="entry name" value="Bud13"/>
    <property type="match status" value="1"/>
</dbReference>
<dbReference type="EMBL" id="MU005959">
    <property type="protein sequence ID" value="KAF2863908.1"/>
    <property type="molecule type" value="Genomic_DNA"/>
</dbReference>
<feature type="region of interest" description="Disordered" evidence="2">
    <location>
        <begin position="152"/>
        <end position="174"/>
    </location>
</feature>
<evidence type="ECO:0000256" key="1">
    <source>
        <dbReference type="ARBA" id="ARBA00011069"/>
    </source>
</evidence>
<reference evidence="3" key="1">
    <citation type="journal article" date="2020" name="Stud. Mycol.">
        <title>101 Dothideomycetes genomes: a test case for predicting lifestyles and emergence of pathogens.</title>
        <authorList>
            <person name="Haridas S."/>
            <person name="Albert R."/>
            <person name="Binder M."/>
            <person name="Bloem J."/>
            <person name="Labutti K."/>
            <person name="Salamov A."/>
            <person name="Andreopoulos B."/>
            <person name="Baker S."/>
            <person name="Barry K."/>
            <person name="Bills G."/>
            <person name="Bluhm B."/>
            <person name="Cannon C."/>
            <person name="Castanera R."/>
            <person name="Culley D."/>
            <person name="Daum C."/>
            <person name="Ezra D."/>
            <person name="Gonzalez J."/>
            <person name="Henrissat B."/>
            <person name="Kuo A."/>
            <person name="Liang C."/>
            <person name="Lipzen A."/>
            <person name="Lutzoni F."/>
            <person name="Magnuson J."/>
            <person name="Mondo S."/>
            <person name="Nolan M."/>
            <person name="Ohm R."/>
            <person name="Pangilinan J."/>
            <person name="Park H.-J."/>
            <person name="Ramirez L."/>
            <person name="Alfaro M."/>
            <person name="Sun H."/>
            <person name="Tritt A."/>
            <person name="Yoshinaga Y."/>
            <person name="Zwiers L.-H."/>
            <person name="Turgeon B."/>
            <person name="Goodwin S."/>
            <person name="Spatafora J."/>
            <person name="Crous P."/>
            <person name="Grigoriev I."/>
        </authorList>
    </citation>
    <scope>NUCLEOTIDE SEQUENCE</scope>
    <source>
        <strain evidence="3">CBS 480.64</strain>
    </source>
</reference>
<name>A0A6A7CBI9_9PEZI</name>
<feature type="region of interest" description="Disordered" evidence="2">
    <location>
        <begin position="1"/>
        <end position="36"/>
    </location>
</feature>
<dbReference type="InterPro" id="IPR051112">
    <property type="entry name" value="CWC26_splicing_factor"/>
</dbReference>
<evidence type="ECO:0008006" key="5">
    <source>
        <dbReference type="Google" id="ProtNLM"/>
    </source>
</evidence>
<dbReference type="PANTHER" id="PTHR31809">
    <property type="entry name" value="BUD13 HOMOLOG"/>
    <property type="match status" value="1"/>
</dbReference>
<sequence length="278" mass="32216">MPRDYLSRYLTPSAPQKKRKRSKPSSSGLTITEDDAEVLFRAQPDDIDPDEDAVVVGDVIQEKKKAKWLNLSDGTDKILAEAERERKNQQDDEDPVVVEEPAAGLMTGKEHAALLKRKRGQEIGIDALRETVYRDASGRIVNLAEKRDEMREKAAEEKRREVERQQGEVQKQLKEDRRRELEEVKTMGVARYADDKRMNEELKAQERWNDPMAGLVRPSGRREKKVYKGAFEPNRYGIKPGWKWDGVDRGNGFERKWFAARNGVKERKERMFNSLMDD</sequence>
<dbReference type="GO" id="GO:0070274">
    <property type="term" value="C:RES complex"/>
    <property type="evidence" value="ECO:0007669"/>
    <property type="project" value="TreeGrafter"/>
</dbReference>
<evidence type="ECO:0000313" key="3">
    <source>
        <dbReference type="EMBL" id="KAF2863908.1"/>
    </source>
</evidence>
<gene>
    <name evidence="3" type="ORF">K470DRAFT_209877</name>
</gene>
<dbReference type="GO" id="GO:0005684">
    <property type="term" value="C:U2-type spliceosomal complex"/>
    <property type="evidence" value="ECO:0007669"/>
    <property type="project" value="TreeGrafter"/>
</dbReference>
<dbReference type="AlphaFoldDB" id="A0A6A7CBI9"/>
<dbReference type="InterPro" id="IPR018609">
    <property type="entry name" value="Bud13"/>
</dbReference>